<dbReference type="Proteomes" id="UP000503464">
    <property type="component" value="Chromosome"/>
</dbReference>
<dbReference type="RefSeq" id="WP_173409702.1">
    <property type="nucleotide sequence ID" value="NZ_CP054160.3"/>
</dbReference>
<accession>A0AAE7EJU4</accession>
<name>A0AAE7EJU4_SERFO</name>
<organism evidence="1 2">
    <name type="scientific">Serratia fonticola</name>
    <dbReference type="NCBI Taxonomy" id="47917"/>
    <lineage>
        <taxon>Bacteria</taxon>
        <taxon>Pseudomonadati</taxon>
        <taxon>Pseudomonadota</taxon>
        <taxon>Gammaproteobacteria</taxon>
        <taxon>Enterobacterales</taxon>
        <taxon>Yersiniaceae</taxon>
        <taxon>Serratia</taxon>
    </lineage>
</organism>
<dbReference type="EMBL" id="CP054160">
    <property type="protein sequence ID" value="QKJ60164.1"/>
    <property type="molecule type" value="Genomic_DNA"/>
</dbReference>
<evidence type="ECO:0000313" key="1">
    <source>
        <dbReference type="EMBL" id="QKJ60164.1"/>
    </source>
</evidence>
<gene>
    <name evidence="1" type="ORF">G9399_19975</name>
</gene>
<proteinExistence type="predicted"/>
<evidence type="ECO:0000313" key="2">
    <source>
        <dbReference type="Proteomes" id="UP000503464"/>
    </source>
</evidence>
<sequence length="70" mass="8098">MQTITRLYPLHQPGGHPADEQRHIGETVFDSSLHPAQVALLQALHRLCKPKEGRSSWSQRMAQWYKRGHQ</sequence>
<reference evidence="2" key="1">
    <citation type="submission" date="2020-03" db="EMBL/GenBank/DDBJ databases">
        <title>Genome sequences of seven Enterobacteriaceae strains isolated from Canadian wastewater treatment facilities.</title>
        <authorList>
            <person name="Huang H."/>
            <person name="Chmara J.T."/>
            <person name="Duceppe M.-O."/>
        </authorList>
    </citation>
    <scope>NUCLEOTIDE SEQUENCE [LARGE SCALE GENOMIC DNA]</scope>
    <source>
        <strain evidence="2">Biosolid 3</strain>
    </source>
</reference>
<dbReference type="AlphaFoldDB" id="A0AAE7EJU4"/>
<protein>
    <submittedName>
        <fullName evidence="1">Uncharacterized protein</fullName>
    </submittedName>
</protein>